<accession>A0A1B6GCN0</accession>
<proteinExistence type="predicted"/>
<name>A0A1B6GCN0_9HEMI</name>
<sequence>LDYLPVDVTQGDLKSVLKPYNIQMEFATLKKYYTGNKISVPQVLNNTVDSSSLKSNVSQLSNIPVNKSKCDEVLSKNLVQTTKNNISTVQAQTVSQTSSINNSHCKVVNSSNHTDDTEENKGNINDKIKIFLPDGSYKRISLECVKANQELKDFVKYSSEKTAGQLKCMVTIEDLKSSRALRMLFSDFLLPHLAINKTSTSQLSSNCLEINESKSDFGSNTDTLKNASNYVENSSDKHIPPDALGDQGNLSSTQIKDCEKQKTLLHKPKTSQEMCSVNQTLQESSSIKSNVITNRLFITQDNHLNQPLNHLQTPFRNQHQSLPQDNLPNPNFQIYLPDGSFKRVTLKYIKSNKELREFTKYAPHKNITDLNKHVTIEDLKTNKALQNLFSDFLPSLQALKGDMVKEDSSIETTNITSDESMPSLNNKCSNIYSKNETNSACISSCEKLDCANEKSSLSIVSTPSNFQNSLANAVTGYYNSDHVSDKNEKSVKSDVNRENTKPLSILESIISTNKFLENFATNLNSPKKDQEKKIKLFLPDGSYKCVSLSYIECNKELSEFTKYTRGKPLSKLNNKITAEDLKSNEALREIFSDFLSTATLKGIYDSKSNTPTKQFGQSMPSNINSKINQVVPPNQICVSRSFPIESQVCILDSDKVLEYDKTTMIKSESSTNVLNKSVNKDSETGVIECHTLVLEGPVVEFNPNSNTVARLDYEFNKGRVDPTFVEQKALPLHVQRRKRGQPKIRFFLPDGSFKRVQVSVVQKHKELNRLVQLNHRNITLEHFKTIPGLRKVFPNFMDSCPLLK</sequence>
<dbReference type="EMBL" id="GECZ01009589">
    <property type="protein sequence ID" value="JAS60180.1"/>
    <property type="molecule type" value="Transcribed_RNA"/>
</dbReference>
<gene>
    <name evidence="2" type="ORF">g.13492</name>
</gene>
<feature type="region of interest" description="Disordered" evidence="1">
    <location>
        <begin position="231"/>
        <end position="250"/>
    </location>
</feature>
<organism evidence="2">
    <name type="scientific">Cuerna arida</name>
    <dbReference type="NCBI Taxonomy" id="1464854"/>
    <lineage>
        <taxon>Eukaryota</taxon>
        <taxon>Metazoa</taxon>
        <taxon>Ecdysozoa</taxon>
        <taxon>Arthropoda</taxon>
        <taxon>Hexapoda</taxon>
        <taxon>Insecta</taxon>
        <taxon>Pterygota</taxon>
        <taxon>Neoptera</taxon>
        <taxon>Paraneoptera</taxon>
        <taxon>Hemiptera</taxon>
        <taxon>Auchenorrhyncha</taxon>
        <taxon>Membracoidea</taxon>
        <taxon>Cicadellidae</taxon>
        <taxon>Cicadellinae</taxon>
        <taxon>Proconiini</taxon>
        <taxon>Cuerna</taxon>
    </lineage>
</organism>
<dbReference type="AlphaFoldDB" id="A0A1B6GCN0"/>
<reference evidence="2" key="1">
    <citation type="submission" date="2015-11" db="EMBL/GenBank/DDBJ databases">
        <title>De novo transcriptome assembly of four potential Pierce s Disease insect vectors from Arizona vineyards.</title>
        <authorList>
            <person name="Tassone E.E."/>
        </authorList>
    </citation>
    <scope>NUCLEOTIDE SEQUENCE</scope>
</reference>
<feature type="non-terminal residue" evidence="2">
    <location>
        <position position="1"/>
    </location>
</feature>
<protein>
    <submittedName>
        <fullName evidence="2">Uncharacterized protein</fullName>
    </submittedName>
</protein>
<evidence type="ECO:0000256" key="1">
    <source>
        <dbReference type="SAM" id="MobiDB-lite"/>
    </source>
</evidence>
<evidence type="ECO:0000313" key="2">
    <source>
        <dbReference type="EMBL" id="JAS60180.1"/>
    </source>
</evidence>